<dbReference type="Pfam" id="PF00583">
    <property type="entry name" value="Acetyltransf_1"/>
    <property type="match status" value="1"/>
</dbReference>
<evidence type="ECO:0000259" key="1">
    <source>
        <dbReference type="PROSITE" id="PS51186"/>
    </source>
</evidence>
<name>Q0G5X5_9HYPH</name>
<organism evidence="2 3">
    <name type="scientific">Fulvimarina pelagi HTCC2506</name>
    <dbReference type="NCBI Taxonomy" id="314231"/>
    <lineage>
        <taxon>Bacteria</taxon>
        <taxon>Pseudomonadati</taxon>
        <taxon>Pseudomonadota</taxon>
        <taxon>Alphaproteobacteria</taxon>
        <taxon>Hyphomicrobiales</taxon>
        <taxon>Aurantimonadaceae</taxon>
        <taxon>Fulvimarina</taxon>
    </lineage>
</organism>
<dbReference type="AlphaFoldDB" id="Q0G5X5"/>
<dbReference type="GO" id="GO:0016747">
    <property type="term" value="F:acyltransferase activity, transferring groups other than amino-acyl groups"/>
    <property type="evidence" value="ECO:0007669"/>
    <property type="project" value="InterPro"/>
</dbReference>
<dbReference type="InterPro" id="IPR000182">
    <property type="entry name" value="GNAT_dom"/>
</dbReference>
<keyword evidence="2" id="KW-0808">Transferase</keyword>
<proteinExistence type="predicted"/>
<dbReference type="InterPro" id="IPR052742">
    <property type="entry name" value="Mito_N-acetyltransferase"/>
</dbReference>
<dbReference type="Proteomes" id="UP000004310">
    <property type="component" value="Unassembled WGS sequence"/>
</dbReference>
<protein>
    <submittedName>
        <fullName evidence="2">Putative acetyltransferase protein</fullName>
    </submittedName>
</protein>
<gene>
    <name evidence="2" type="ORF">FP2506_08856</name>
</gene>
<evidence type="ECO:0000313" key="3">
    <source>
        <dbReference type="Proteomes" id="UP000004310"/>
    </source>
</evidence>
<dbReference type="EMBL" id="AATP01000001">
    <property type="protein sequence ID" value="EAU42939.1"/>
    <property type="molecule type" value="Genomic_DNA"/>
</dbReference>
<dbReference type="SUPFAM" id="SSF55729">
    <property type="entry name" value="Acyl-CoA N-acyltransferases (Nat)"/>
    <property type="match status" value="1"/>
</dbReference>
<dbReference type="InterPro" id="IPR016181">
    <property type="entry name" value="Acyl_CoA_acyltransferase"/>
</dbReference>
<dbReference type="STRING" id="217511.GCA_001463845_00537"/>
<dbReference type="eggNOG" id="COG1247">
    <property type="taxonomic scope" value="Bacteria"/>
</dbReference>
<feature type="domain" description="N-acetyltransferase" evidence="1">
    <location>
        <begin position="8"/>
        <end position="167"/>
    </location>
</feature>
<comment type="caution">
    <text evidence="2">The sequence shown here is derived from an EMBL/GenBank/DDBJ whole genome shotgun (WGS) entry which is preliminary data.</text>
</comment>
<reference evidence="2 3" key="1">
    <citation type="journal article" date="2010" name="J. Bacteriol.">
        <title>Genome sequence of Fulvimarina pelagi HTCC2506T, a Mn(II)-oxidizing alphaproteobacterium possessing an aerobic anoxygenic photosynthetic gene cluster and Xanthorhodopsin.</title>
        <authorList>
            <person name="Kang I."/>
            <person name="Oh H.M."/>
            <person name="Lim S.I."/>
            <person name="Ferriera S."/>
            <person name="Giovannoni S.J."/>
            <person name="Cho J.C."/>
        </authorList>
    </citation>
    <scope>NUCLEOTIDE SEQUENCE [LARGE SCALE GENOMIC DNA]</scope>
    <source>
        <strain evidence="2 3">HTCC2506</strain>
    </source>
</reference>
<dbReference type="Gene3D" id="3.40.630.30">
    <property type="match status" value="1"/>
</dbReference>
<dbReference type="PROSITE" id="PS51186">
    <property type="entry name" value="GNAT"/>
    <property type="match status" value="1"/>
</dbReference>
<dbReference type="PANTHER" id="PTHR43138:SF1">
    <property type="entry name" value="N-ACETYLTRANSFERASE ACA1"/>
    <property type="match status" value="1"/>
</dbReference>
<dbReference type="HOGENOM" id="CLU_013985_42_2_5"/>
<accession>Q0G5X5</accession>
<sequence>MSGAHEAPRIRSVREGDADAIWRIVAPIIRDGETYALERDMSRAEALAYWCGDDRRTFVAESEGAILGTYYLKQNQPGGGSHVANCGYAVAAEARGRGIARVMAEHSLNEARDCGFKAMQFNFVVATNTGAIGLWHSLGFTTVGKLNGAFAHPREGFVDALVMWRNL</sequence>
<evidence type="ECO:0000313" key="2">
    <source>
        <dbReference type="EMBL" id="EAU42939.1"/>
    </source>
</evidence>
<dbReference type="RefSeq" id="WP_007066913.1">
    <property type="nucleotide sequence ID" value="NZ_DS022272.1"/>
</dbReference>
<keyword evidence="3" id="KW-1185">Reference proteome</keyword>
<dbReference type="CDD" id="cd04301">
    <property type="entry name" value="NAT_SF"/>
    <property type="match status" value="1"/>
</dbReference>
<dbReference type="PANTHER" id="PTHR43138">
    <property type="entry name" value="ACETYLTRANSFERASE, GNAT FAMILY"/>
    <property type="match status" value="1"/>
</dbReference>